<dbReference type="AlphaFoldDB" id="A0A1I7VS89"/>
<evidence type="ECO:0000256" key="2">
    <source>
        <dbReference type="ARBA" id="ARBA00040720"/>
    </source>
</evidence>
<evidence type="ECO:0000313" key="9">
    <source>
        <dbReference type="WBParaSite" id="EN70_5715"/>
    </source>
</evidence>
<evidence type="ECO:0000256" key="4">
    <source>
        <dbReference type="ARBA" id="ARBA00043145"/>
    </source>
</evidence>
<comment type="subunit">
    <text evidence="5">Complex I is composed of 45 different subunits. This a component of the hydrophobic protein fraction. Interacts with BLOC1S1. Interacts with SLC2A4. Interacts with CLOCK. Interacts with RAB5IF.</text>
</comment>
<dbReference type="CDD" id="cd05271">
    <property type="entry name" value="NDUFA9_like_SDR_a"/>
    <property type="match status" value="1"/>
</dbReference>
<evidence type="ECO:0000256" key="5">
    <source>
        <dbReference type="ARBA" id="ARBA00046455"/>
    </source>
</evidence>
<dbReference type="eggNOG" id="KOG2865">
    <property type="taxonomic scope" value="Eukaryota"/>
</dbReference>
<dbReference type="InterPro" id="IPR051207">
    <property type="entry name" value="ComplexI_NDUFA9_subunit"/>
</dbReference>
<keyword evidence="8" id="KW-1185">Reference proteome</keyword>
<reference evidence="8" key="1">
    <citation type="submission" date="2012-04" db="EMBL/GenBank/DDBJ databases">
        <title>The Genome Sequence of Loa loa.</title>
        <authorList>
            <consortium name="The Broad Institute Genome Sequencing Platform"/>
            <consortium name="Broad Institute Genome Sequencing Center for Infectious Disease"/>
            <person name="Nutman T.B."/>
            <person name="Fink D.L."/>
            <person name="Russ C."/>
            <person name="Young S."/>
            <person name="Zeng Q."/>
            <person name="Gargeya S."/>
            <person name="Alvarado L."/>
            <person name="Berlin A."/>
            <person name="Chapman S.B."/>
            <person name="Chen Z."/>
            <person name="Freedman E."/>
            <person name="Gellesch M."/>
            <person name="Goldberg J."/>
            <person name="Griggs A."/>
            <person name="Gujja S."/>
            <person name="Heilman E.R."/>
            <person name="Heiman D."/>
            <person name="Howarth C."/>
            <person name="Mehta T."/>
            <person name="Neiman D."/>
            <person name="Pearson M."/>
            <person name="Roberts A."/>
            <person name="Saif S."/>
            <person name="Shea T."/>
            <person name="Shenoy N."/>
            <person name="Sisk P."/>
            <person name="Stolte C."/>
            <person name="Sykes S."/>
            <person name="White J."/>
            <person name="Yandava C."/>
            <person name="Haas B."/>
            <person name="Henn M.R."/>
            <person name="Nusbaum C."/>
            <person name="Birren B."/>
        </authorList>
    </citation>
    <scope>NUCLEOTIDE SEQUENCE [LARGE SCALE GENOMIC DNA]</scope>
</reference>
<feature type="domain" description="NAD-dependent epimerase/dehydratase" evidence="6">
    <location>
        <begin position="61"/>
        <end position="262"/>
    </location>
</feature>
<dbReference type="PANTHER" id="PTHR12126">
    <property type="entry name" value="NADH-UBIQUINONE OXIDOREDUCTASE 39 KDA SUBUNIT-RELATED"/>
    <property type="match status" value="1"/>
</dbReference>
<name>A0A1I7VS89_LOALO</name>
<evidence type="ECO:0000259" key="7">
    <source>
        <dbReference type="Pfam" id="PF18027"/>
    </source>
</evidence>
<protein>
    <recommendedName>
        <fullName evidence="2">NADH dehydrogenase [ubiquinone] 1 alpha subcomplex subunit 9, mitochondrial</fullName>
    </recommendedName>
    <alternativeName>
        <fullName evidence="4">Complex I-39kD</fullName>
    </alternativeName>
    <alternativeName>
        <fullName evidence="3">NADH-ubiquinone oxidoreductase 39 kDa subunit</fullName>
    </alternativeName>
</protein>
<dbReference type="GO" id="GO:0005739">
    <property type="term" value="C:mitochondrion"/>
    <property type="evidence" value="ECO:0007669"/>
    <property type="project" value="TreeGrafter"/>
</dbReference>
<evidence type="ECO:0000259" key="6">
    <source>
        <dbReference type="Pfam" id="PF01370"/>
    </source>
</evidence>
<dbReference type="WBParaSite" id="EN70_5715">
    <property type="protein sequence ID" value="EN70_5715"/>
    <property type="gene ID" value="EN70_5715"/>
</dbReference>
<dbReference type="Gene3D" id="2.60.40.3120">
    <property type="match status" value="1"/>
</dbReference>
<evidence type="ECO:0000256" key="1">
    <source>
        <dbReference type="ARBA" id="ARBA00038501"/>
    </source>
</evidence>
<dbReference type="Pfam" id="PF18027">
    <property type="entry name" value="Pepdidase_M14_N"/>
    <property type="match status" value="1"/>
</dbReference>
<dbReference type="SUPFAM" id="SSF51735">
    <property type="entry name" value="NAD(P)-binding Rossmann-fold domains"/>
    <property type="match status" value="1"/>
</dbReference>
<dbReference type="PANTHER" id="PTHR12126:SF11">
    <property type="entry name" value="NADH DEHYDROGENASE [UBIQUINONE] 1 ALPHA SUBCOMPLEX SUBUNIT 9, MITOCHONDRIAL"/>
    <property type="match status" value="1"/>
</dbReference>
<dbReference type="STRING" id="7209.A0A1I7VS89"/>
<feature type="domain" description="Cytosolic carboxypeptidase N-terminal" evidence="7">
    <location>
        <begin position="986"/>
        <end position="1057"/>
    </location>
</feature>
<dbReference type="InterPro" id="IPR036291">
    <property type="entry name" value="NAD(P)-bd_dom_sf"/>
</dbReference>
<reference evidence="9" key="2">
    <citation type="submission" date="2016-11" db="UniProtKB">
        <authorList>
            <consortium name="WormBaseParasite"/>
        </authorList>
    </citation>
    <scope>IDENTIFICATION</scope>
</reference>
<evidence type="ECO:0000256" key="3">
    <source>
        <dbReference type="ARBA" id="ARBA00042000"/>
    </source>
</evidence>
<dbReference type="InterPro" id="IPR001509">
    <property type="entry name" value="Epimerase_deHydtase"/>
</dbReference>
<proteinExistence type="inferred from homology"/>
<accession>A0A1I7VS89</accession>
<dbReference type="Pfam" id="PF01370">
    <property type="entry name" value="Epimerase"/>
    <property type="match status" value="1"/>
</dbReference>
<dbReference type="GO" id="GO:0044877">
    <property type="term" value="F:protein-containing complex binding"/>
    <property type="evidence" value="ECO:0007669"/>
    <property type="project" value="TreeGrafter"/>
</dbReference>
<dbReference type="InterPro" id="IPR040626">
    <property type="entry name" value="Pepdidase_M14_N"/>
</dbReference>
<evidence type="ECO:0000313" key="8">
    <source>
        <dbReference type="Proteomes" id="UP000095285"/>
    </source>
</evidence>
<sequence>MFAVGSIQRCRMLGTESIICKALYCSTSATQLDLPKPSPTSKLAAFRKGTGGRCSFSGNVVTVFGCTGLLGKLLINRLAKEGHQIILPSRQEPYYTRQLKIYGELGQVLLLPFQLKDEESIRQAMRYSNVVVNLIGTRCETKNYSFEETHVEGARRIARIAKEMGIQKFIHMSAMNASKNTPPTLFNKPSQFLLTKGLGEEVVREEFPSATVLRPSMMYGGNYDAFINYFLAIQRIPHRSVIYVYKKGEHTYKMPIWVGDVSKGVERTIVDPHAVGKTYEFVGPHCYKLSELIDYMYDRAHLSSRFPHRRYRRRSLNYLYRAYVAAVELPFKLFRNPPPLSLEWIRVVECTSDVLTGCPTLEDLGVTRLVEFELTGGKHAYFCVNHYNELEVTEPYPLPLRSPPLYANAKPSDEIVTESKPFTMNGSYLRSKDMPKGDLPTSALNYGCDIQNPLSASVIRLIEMVLKGDNDAKLHEQSQISIKLYSESAAKSVSSYRFLLKGPDQNVNFPTTTFQGVNSRSTDEYLIQLLKAIEVCRNELATSFFCRFLLGFITCCKPSASLVRQRRIIRLDGTNSLIRCFVSFITEVVHCSSIDMLCSLLIMLYVRDKKFCLKVRLDGLIMLFQKKLLLFAKDRKMISVLQLCCCSIRSAQNARIFGRNREFIKNLITAIISGTDVIILARLTEILHVIIKFKRNRERLLAVGAMEMFNSAISFISNDKEYLDDGSPMGLSIINLKESLLALCMSCLPLRPFPIASSTPPPVIFPLPREIRSSSQQQSHWSRGKKVEEAFLYSVWQDKPAVSSDDDGGDDEDEALFTIASLHDNDKDSSHSVPASFHHRLSLTELTDDYFQYFIEFFQGTAVAGSSPMTTTLGKSRVKNFADLVAKAVKKTRSPSVFIKIAYPATVLPTKLHSILQPLAKVDSKRDLLAKVIAHLRDESSFSARTVYNLDCLISDETQIPASWKTIGNDDENRIGKMDSNNHLLFESRFEGGNLRRAIQISKRHYQLILSPDINQLRPHFQWFFFEVSNNEADVDYIFEIINCFKKTSMFNHGMQPVLFSVTEACRGNPKWVRAGSAICYCRNTFIRSNSRKLNDASAPRYFDSQNFLKWCYVFKINTILLVKQVGRPLTRPTSNLRRHLSYSNAIVFYLFSPIHHFRNFNVIIVCLNTKR</sequence>
<dbReference type="Gene3D" id="3.40.50.720">
    <property type="entry name" value="NAD(P)-binding Rossmann-like Domain"/>
    <property type="match status" value="1"/>
</dbReference>
<comment type="similarity">
    <text evidence="1">Belongs to the complex I NDUFA9 subunit family.</text>
</comment>
<organism evidence="8 9">
    <name type="scientific">Loa loa</name>
    <name type="common">Eye worm</name>
    <name type="synonym">Filaria loa</name>
    <dbReference type="NCBI Taxonomy" id="7209"/>
    <lineage>
        <taxon>Eukaryota</taxon>
        <taxon>Metazoa</taxon>
        <taxon>Ecdysozoa</taxon>
        <taxon>Nematoda</taxon>
        <taxon>Chromadorea</taxon>
        <taxon>Rhabditida</taxon>
        <taxon>Spirurina</taxon>
        <taxon>Spiruromorpha</taxon>
        <taxon>Filarioidea</taxon>
        <taxon>Onchocercidae</taxon>
        <taxon>Loa</taxon>
    </lineage>
</organism>
<dbReference type="Proteomes" id="UP000095285">
    <property type="component" value="Unassembled WGS sequence"/>
</dbReference>